<dbReference type="InterPro" id="IPR012334">
    <property type="entry name" value="Pectin_lyas_fold"/>
</dbReference>
<dbReference type="InterPro" id="IPR006626">
    <property type="entry name" value="PbH1"/>
</dbReference>
<accession>A0A517NX48</accession>
<dbReference type="PROSITE" id="PS00018">
    <property type="entry name" value="EF_HAND_1"/>
    <property type="match status" value="1"/>
</dbReference>
<protein>
    <recommendedName>
        <fullName evidence="1">Probable pectate lyase C</fullName>
    </recommendedName>
</protein>
<dbReference type="InterPro" id="IPR007742">
    <property type="entry name" value="NosD_dom"/>
</dbReference>
<dbReference type="SMART" id="SM00710">
    <property type="entry name" value="PbH1"/>
    <property type="match status" value="8"/>
</dbReference>
<dbReference type="EMBL" id="CP036526">
    <property type="protein sequence ID" value="QDT11691.1"/>
    <property type="molecule type" value="Genomic_DNA"/>
</dbReference>
<evidence type="ECO:0000313" key="5">
    <source>
        <dbReference type="Proteomes" id="UP000319817"/>
    </source>
</evidence>
<reference evidence="4 5" key="1">
    <citation type="submission" date="2019-02" db="EMBL/GenBank/DDBJ databases">
        <title>Deep-cultivation of Planctomycetes and their phenomic and genomic characterization uncovers novel biology.</title>
        <authorList>
            <person name="Wiegand S."/>
            <person name="Jogler M."/>
            <person name="Boedeker C."/>
            <person name="Pinto D."/>
            <person name="Vollmers J."/>
            <person name="Rivas-Marin E."/>
            <person name="Kohn T."/>
            <person name="Peeters S.H."/>
            <person name="Heuer A."/>
            <person name="Rast P."/>
            <person name="Oberbeckmann S."/>
            <person name="Bunk B."/>
            <person name="Jeske O."/>
            <person name="Meyerdierks A."/>
            <person name="Storesund J.E."/>
            <person name="Kallscheuer N."/>
            <person name="Luecker S."/>
            <person name="Lage O.M."/>
            <person name="Pohl T."/>
            <person name="Merkel B.J."/>
            <person name="Hornburger P."/>
            <person name="Mueller R.-W."/>
            <person name="Bruemmer F."/>
            <person name="Labrenz M."/>
            <person name="Spormann A.M."/>
            <person name="Op den Camp H."/>
            <person name="Overmann J."/>
            <person name="Amann R."/>
            <person name="Jetten M.S.M."/>
            <person name="Mascher T."/>
            <person name="Medema M.H."/>
            <person name="Devos D.P."/>
            <person name="Kaster A.-K."/>
            <person name="Ovreas L."/>
            <person name="Rohde M."/>
            <person name="Galperin M.Y."/>
            <person name="Jogler C."/>
        </authorList>
    </citation>
    <scope>NUCLEOTIDE SEQUENCE [LARGE SCALE GENOMIC DNA]</scope>
    <source>
        <strain evidence="4 5">K23_9</strain>
    </source>
</reference>
<dbReference type="GO" id="GO:0000272">
    <property type="term" value="P:polysaccharide catabolic process"/>
    <property type="evidence" value="ECO:0007669"/>
    <property type="project" value="InterPro"/>
</dbReference>
<feature type="region of interest" description="Disordered" evidence="2">
    <location>
        <begin position="1"/>
        <end position="23"/>
    </location>
</feature>
<proteinExistence type="predicted"/>
<dbReference type="InterPro" id="IPR022441">
    <property type="entry name" value="Para_beta_helix_rpt-2"/>
</dbReference>
<feature type="domain" description="Periplasmic copper-binding protein NosD beta helix" evidence="3">
    <location>
        <begin position="412"/>
        <end position="578"/>
    </location>
</feature>
<keyword evidence="5" id="KW-1185">Reference proteome</keyword>
<gene>
    <name evidence="4" type="ORF">K239x_36910</name>
</gene>
<evidence type="ECO:0000256" key="2">
    <source>
        <dbReference type="SAM" id="MobiDB-lite"/>
    </source>
</evidence>
<dbReference type="InterPro" id="IPR036439">
    <property type="entry name" value="Dockerin_dom_sf"/>
</dbReference>
<dbReference type="NCBIfam" id="TIGR04214">
    <property type="entry name" value="CSLREA_Nterm"/>
    <property type="match status" value="1"/>
</dbReference>
<evidence type="ECO:0000256" key="1">
    <source>
        <dbReference type="ARBA" id="ARBA00016512"/>
    </source>
</evidence>
<evidence type="ECO:0000313" key="4">
    <source>
        <dbReference type="EMBL" id="QDT11691.1"/>
    </source>
</evidence>
<dbReference type="NCBIfam" id="TIGR03804">
    <property type="entry name" value="para_beta_helix"/>
    <property type="match status" value="1"/>
</dbReference>
<dbReference type="Proteomes" id="UP000319817">
    <property type="component" value="Chromosome"/>
</dbReference>
<dbReference type="InterPro" id="IPR026457">
    <property type="entry name" value="CSLREA_Nterm"/>
</dbReference>
<dbReference type="InterPro" id="IPR011050">
    <property type="entry name" value="Pectin_lyase_fold/virulence"/>
</dbReference>
<dbReference type="OrthoDB" id="9804931at2"/>
<dbReference type="SUPFAM" id="SSF63446">
    <property type="entry name" value="Type I dockerin domain"/>
    <property type="match status" value="1"/>
</dbReference>
<dbReference type="Pfam" id="PF05048">
    <property type="entry name" value="NosD"/>
    <property type="match status" value="1"/>
</dbReference>
<sequence>MFFSLPNRPTPSPRRNRRPRRSRVERLEKRNLLAGEIIELTLDASQEGVSLRDDPTSPDFSVFVGDRFSLDFGHRDLREEGGGLFTAYIDTIISDASAIRPVLYDSQVVSFKNLVVDDPGQIVIGAPGYAPVSFSLTRSANELKNLIEQDFGYGEGNVEVIFRTDFGFRADIEINFTGEQYEFVDVPDLTFDVSAVNVDDPATTLVDSLPPYLDGDKTRINPESFVRYATFHRPFYSIRSFRKGSFSTTAEESIDYFGGVGFNYIDPAAETNALFSAQFVAIAPATDVTFLLDDAYDNYRESFSAFGYEGPVPAELILIGDDAFLRGDFIVRPELHRSFTVNTTADTPDANLGDGVAEDSFGFTSLRAAIQEANASLNPEFGIDQIDFDLPIASPPVIEVSSALPAITESVVIDGTTQSGFDGSPVVQLVATSRIDAGLELASDRITVKGLSVSGFQSGIHISAGDRSEVSGNYLGLSPDAAAAPNRYGLRIDGGSKSTVSGNVISGNDRSGMIISGADTSENQILNNLIGLSPDGETDLGNAGAGVALYGSSDNTLSGNVISGNGGSGVILSGSQTNFNVLRDNLIGTSATGDTAIGNGGSGVAVYSGFNIIGDDDGGNVISGNDGSGILLQTEANDTQIAANKIGTDISGALAIGNGGHGINVYSVSNVIGGNAADASHGNVISGNALHGINLGSDSADFNRINRNLVGTDIAGDYAIANGGHGIQINGGDFNSIGVNAANVVSGNNRSGIAIKSNADNNLISSNGIGMSSDSTKPVANQGAGVIIASQSSGNSVQYNTIAGNQGPGVIVSGTDSSGNGISYNQIGVTREGLVVPNGAYAASIRSNNNYITQNTVGGSRIGFDVAGDNAFENTFAANSVGTDVYQTADFGMQIGARFRDGAGDNSIGGVIANNEIGVQITADAGLGNEIDANATFFNNSVASVQDLGPSAAFATQQASMDVSGDGLVTPADALQVLDMLANQNANGESAARQTLRADVNGDVNGDGTMTPADVLEVLNWLSDSYARRNPSPAPGSQSLTANQIDSAFADDAEDDFAVEAMLF</sequence>
<name>A0A517NX48_9BACT</name>
<dbReference type="Gene3D" id="2.160.20.10">
    <property type="entry name" value="Single-stranded right-handed beta-helix, Pectin lyase-like"/>
    <property type="match status" value="1"/>
</dbReference>
<dbReference type="AlphaFoldDB" id="A0A517NX48"/>
<dbReference type="InterPro" id="IPR018247">
    <property type="entry name" value="EF_Hand_1_Ca_BS"/>
</dbReference>
<evidence type="ECO:0000259" key="3">
    <source>
        <dbReference type="Pfam" id="PF05048"/>
    </source>
</evidence>
<organism evidence="4 5">
    <name type="scientific">Stieleria marina</name>
    <dbReference type="NCBI Taxonomy" id="1930275"/>
    <lineage>
        <taxon>Bacteria</taxon>
        <taxon>Pseudomonadati</taxon>
        <taxon>Planctomycetota</taxon>
        <taxon>Planctomycetia</taxon>
        <taxon>Pirellulales</taxon>
        <taxon>Pirellulaceae</taxon>
        <taxon>Stieleria</taxon>
    </lineage>
</organism>
<dbReference type="Gene3D" id="1.10.1330.10">
    <property type="entry name" value="Dockerin domain"/>
    <property type="match status" value="1"/>
</dbReference>
<dbReference type="SUPFAM" id="SSF51126">
    <property type="entry name" value="Pectin lyase-like"/>
    <property type="match status" value="1"/>
</dbReference>